<dbReference type="GO" id="GO:0005739">
    <property type="term" value="C:mitochondrion"/>
    <property type="evidence" value="ECO:0007669"/>
    <property type="project" value="TreeGrafter"/>
</dbReference>
<feature type="domain" description="VOC" evidence="2">
    <location>
        <begin position="179"/>
        <end position="302"/>
    </location>
</feature>
<accession>A0A9W8W6P7</accession>
<dbReference type="EMBL" id="JAPEUR010000248">
    <property type="protein sequence ID" value="KAJ4313783.1"/>
    <property type="molecule type" value="Genomic_DNA"/>
</dbReference>
<protein>
    <recommendedName>
        <fullName evidence="2">VOC domain-containing protein</fullName>
    </recommendedName>
</protein>
<evidence type="ECO:0000313" key="3">
    <source>
        <dbReference type="EMBL" id="KAJ4313783.1"/>
    </source>
</evidence>
<comment type="caution">
    <text evidence="3">The sequence shown here is derived from an EMBL/GenBank/DDBJ whole genome shotgun (WGS) entry which is preliminary data.</text>
</comment>
<dbReference type="Gene3D" id="3.10.180.10">
    <property type="entry name" value="2,3-Dihydroxybiphenyl 1,2-Dioxygenase, domain 1"/>
    <property type="match status" value="2"/>
</dbReference>
<proteinExistence type="predicted"/>
<dbReference type="FunFam" id="3.10.180.10:FF:000034">
    <property type="entry name" value="Glyoxalase/Bleomycin resistance protein/Dihydroxybiphenyl dioxygenase"/>
    <property type="match status" value="1"/>
</dbReference>
<sequence length="335" mass="38248">MTNPNNSKIKVLRLGHVYYKHKDSAKAEKFLAAFGFIQVKREGKRIYYRGYGSEPFLYCLEESSANEFGGAALVVESLEDLEKARAIFPNATEIYDLDEAPGGGRCVTVKDPIDGWPLHLVHGQTPVEPTKDFEYLDFNFVSCPTPFNSTEADLFKPQKKNRAGNEFQRFEKGPALIHKLGHFGLCVTQFQKTFDFYTTNFNFVPSDIQHDETGRHIASFLHLDLGETFTDHHSFFIFEGPKSHVHHTSFEVHDFDVEVLGHDYLRDQGYQNCWGVGRHVLGSQIFDYWYDTSGFIVEHYVDGDQVNCHSKTNIELATPDGLYVWGPRLPEGFLT</sequence>
<evidence type="ECO:0000313" key="4">
    <source>
        <dbReference type="Proteomes" id="UP001140502"/>
    </source>
</evidence>
<evidence type="ECO:0000256" key="1">
    <source>
        <dbReference type="ARBA" id="ARBA00022723"/>
    </source>
</evidence>
<dbReference type="InterPro" id="IPR029068">
    <property type="entry name" value="Glyas_Bleomycin-R_OHBP_Dase"/>
</dbReference>
<evidence type="ECO:0000259" key="2">
    <source>
        <dbReference type="PROSITE" id="PS51819"/>
    </source>
</evidence>
<name>A0A9W8W6P7_9HYPO</name>
<keyword evidence="4" id="KW-1185">Reference proteome</keyword>
<dbReference type="CDD" id="cd07267">
    <property type="entry name" value="THT_Oxygenase_N"/>
    <property type="match status" value="1"/>
</dbReference>
<dbReference type="AlphaFoldDB" id="A0A9W8W6P7"/>
<dbReference type="PROSITE" id="PS51819">
    <property type="entry name" value="VOC"/>
    <property type="match status" value="1"/>
</dbReference>
<dbReference type="Pfam" id="PF00903">
    <property type="entry name" value="Glyoxalase"/>
    <property type="match status" value="1"/>
</dbReference>
<keyword evidence="1" id="KW-0479">Metal-binding</keyword>
<dbReference type="SUPFAM" id="SSF54593">
    <property type="entry name" value="Glyoxalase/Bleomycin resistance protein/Dihydroxybiphenyl dioxygenase"/>
    <property type="match status" value="1"/>
</dbReference>
<gene>
    <name evidence="3" type="ORF">N0V84_009244</name>
</gene>
<dbReference type="InterPro" id="IPR004360">
    <property type="entry name" value="Glyas_Fos-R_dOase_dom"/>
</dbReference>
<dbReference type="InterPro" id="IPR037523">
    <property type="entry name" value="VOC_core"/>
</dbReference>
<dbReference type="OrthoDB" id="3360610at2759"/>
<dbReference type="PANTHER" id="PTHR43048:SF3">
    <property type="entry name" value="METHYLMALONYL-COA EPIMERASE, MITOCHONDRIAL"/>
    <property type="match status" value="1"/>
</dbReference>
<dbReference type="InterPro" id="IPR051785">
    <property type="entry name" value="MMCE/EMCE_epimerase"/>
</dbReference>
<dbReference type="GO" id="GO:0004493">
    <property type="term" value="F:methylmalonyl-CoA epimerase activity"/>
    <property type="evidence" value="ECO:0007669"/>
    <property type="project" value="TreeGrafter"/>
</dbReference>
<reference evidence="3" key="1">
    <citation type="submission" date="2022-10" db="EMBL/GenBank/DDBJ databases">
        <title>Tapping the CABI collections for fungal endophytes: first genome assemblies for Collariella, Neodidymelliopsis, Ascochyta clinopodiicola, Didymella pomorum, Didymosphaeria variabile, Neocosmospora piperis and Neocucurbitaria cava.</title>
        <authorList>
            <person name="Hill R."/>
        </authorList>
    </citation>
    <scope>NUCLEOTIDE SEQUENCE</scope>
    <source>
        <strain evidence="3">IMI 366586</strain>
    </source>
</reference>
<organism evidence="3 4">
    <name type="scientific">Fusarium piperis</name>
    <dbReference type="NCBI Taxonomy" id="1435070"/>
    <lineage>
        <taxon>Eukaryota</taxon>
        <taxon>Fungi</taxon>
        <taxon>Dikarya</taxon>
        <taxon>Ascomycota</taxon>
        <taxon>Pezizomycotina</taxon>
        <taxon>Sordariomycetes</taxon>
        <taxon>Hypocreomycetidae</taxon>
        <taxon>Hypocreales</taxon>
        <taxon>Nectriaceae</taxon>
        <taxon>Fusarium</taxon>
        <taxon>Fusarium solani species complex</taxon>
    </lineage>
</organism>
<dbReference type="Proteomes" id="UP001140502">
    <property type="component" value="Unassembled WGS sequence"/>
</dbReference>
<dbReference type="GO" id="GO:0046491">
    <property type="term" value="P:L-methylmalonyl-CoA metabolic process"/>
    <property type="evidence" value="ECO:0007669"/>
    <property type="project" value="TreeGrafter"/>
</dbReference>
<dbReference type="FunFam" id="3.10.180.10:FF:000039">
    <property type="entry name" value="Trihydroxytoluene oxygenase (AFU_orthologue AFUA_8G02470)"/>
    <property type="match status" value="1"/>
</dbReference>
<dbReference type="PANTHER" id="PTHR43048">
    <property type="entry name" value="METHYLMALONYL-COA EPIMERASE"/>
    <property type="match status" value="1"/>
</dbReference>
<dbReference type="GO" id="GO:0046872">
    <property type="term" value="F:metal ion binding"/>
    <property type="evidence" value="ECO:0007669"/>
    <property type="project" value="UniProtKB-KW"/>
</dbReference>